<organism evidence="1 2">
    <name type="scientific">Actinocatenispora sera</name>
    <dbReference type="NCBI Taxonomy" id="390989"/>
    <lineage>
        <taxon>Bacteria</taxon>
        <taxon>Bacillati</taxon>
        <taxon>Actinomycetota</taxon>
        <taxon>Actinomycetes</taxon>
        <taxon>Micromonosporales</taxon>
        <taxon>Micromonosporaceae</taxon>
        <taxon>Actinocatenispora</taxon>
    </lineage>
</organism>
<keyword evidence="2" id="KW-1185">Reference proteome</keyword>
<dbReference type="KEGG" id="aser:Asera_33350"/>
<protein>
    <submittedName>
        <fullName evidence="1">Uncharacterized protein</fullName>
    </submittedName>
</protein>
<sequence length="234" mass="23805">MIVSVAACPQPPLLLPELATGAAADLAPVRAACATAVRELVRAPVEQVLVVGAGDRADSWGPNDHGSFAGYGRDVPVGFGGDGSGRTFGDLSLLVAAWLLADVAVPRLAVTVPAGASTDECLATGRRIAADSGNRPIGLLVMGDAAARRALAEPGAVDAEADGFDAAAEQALAAGDPDALRALDPARAWALSAVGRAPWQVLAGAVAGRRWSARMHYAGTPAEVTYLVATWRPR</sequence>
<evidence type="ECO:0000313" key="2">
    <source>
        <dbReference type="Proteomes" id="UP000680750"/>
    </source>
</evidence>
<gene>
    <name evidence="1" type="ORF">Asera_33350</name>
</gene>
<dbReference type="EMBL" id="AP023354">
    <property type="protein sequence ID" value="BCJ29227.1"/>
    <property type="molecule type" value="Genomic_DNA"/>
</dbReference>
<name>A0A810L1Y1_9ACTN</name>
<dbReference type="Gene3D" id="3.40.830.10">
    <property type="entry name" value="LigB-like"/>
    <property type="match status" value="1"/>
</dbReference>
<dbReference type="AlphaFoldDB" id="A0A810L1Y1"/>
<evidence type="ECO:0000313" key="1">
    <source>
        <dbReference type="EMBL" id="BCJ29227.1"/>
    </source>
</evidence>
<dbReference type="RefSeq" id="WP_030445542.1">
    <property type="nucleotide sequence ID" value="NZ_AP023354.1"/>
</dbReference>
<reference evidence="1" key="1">
    <citation type="submission" date="2020-08" db="EMBL/GenBank/DDBJ databases">
        <title>Whole genome shotgun sequence of Actinocatenispora sera NBRC 101916.</title>
        <authorList>
            <person name="Komaki H."/>
            <person name="Tamura T."/>
        </authorList>
    </citation>
    <scope>NUCLEOTIDE SEQUENCE</scope>
    <source>
        <strain evidence="1">NBRC 101916</strain>
    </source>
</reference>
<proteinExistence type="predicted"/>
<dbReference type="SUPFAM" id="SSF53213">
    <property type="entry name" value="LigB-like"/>
    <property type="match status" value="1"/>
</dbReference>
<dbReference type="Proteomes" id="UP000680750">
    <property type="component" value="Chromosome"/>
</dbReference>
<accession>A0A810L1Y1</accession>